<dbReference type="GO" id="GO:0004775">
    <property type="term" value="F:succinate-CoA ligase (ADP-forming) activity"/>
    <property type="evidence" value="ECO:0007669"/>
    <property type="project" value="UniProtKB-EC"/>
</dbReference>
<dbReference type="EMBL" id="DSTX01000011">
    <property type="protein sequence ID" value="HFK20908.1"/>
    <property type="molecule type" value="Genomic_DNA"/>
</dbReference>
<dbReference type="AlphaFoldDB" id="A0A7C3F2H1"/>
<dbReference type="Gene3D" id="3.30.1490.20">
    <property type="entry name" value="ATP-grasp fold, A domain"/>
    <property type="match status" value="1"/>
</dbReference>
<dbReference type="InterPro" id="IPR016102">
    <property type="entry name" value="Succinyl-CoA_synth-like"/>
</dbReference>
<dbReference type="GO" id="GO:0042709">
    <property type="term" value="C:succinate-CoA ligase complex"/>
    <property type="evidence" value="ECO:0007669"/>
    <property type="project" value="TreeGrafter"/>
</dbReference>
<keyword evidence="4" id="KW-0460">Magnesium</keyword>
<evidence type="ECO:0000256" key="5">
    <source>
        <dbReference type="PROSITE-ProRule" id="PRU00409"/>
    </source>
</evidence>
<dbReference type="NCBIfam" id="NF001913">
    <property type="entry name" value="PRK00696.1"/>
    <property type="match status" value="1"/>
</dbReference>
<gene>
    <name evidence="7" type="ORF">ENS19_06455</name>
</gene>
<dbReference type="InterPro" id="IPR005811">
    <property type="entry name" value="SUCC_ACL_C"/>
</dbReference>
<dbReference type="Gene3D" id="3.30.470.20">
    <property type="entry name" value="ATP-grasp fold, B domain"/>
    <property type="match status" value="1"/>
</dbReference>
<keyword evidence="1 7" id="KW-0436">Ligase</keyword>
<dbReference type="InterPro" id="IPR011761">
    <property type="entry name" value="ATP-grasp"/>
</dbReference>
<sequence length="372" mass="40878">MRLYEYEAKRLLKNAGINIPEGCILDRSLRAEGLDALRKPCYVKAQVPIGGRGKVGGIQKASDQDEIIEKAAKLLTQSINGYPVEYVLVEESVEFMDEFYLSMTIDRNKNCYTLLAGSKGGVEIEAIAREHPDTIAKIHLSPLRTIKDFDVRYISNHLKISEEMLKPVILSIDEIMRKYDAELVEVNPLVMSRSGLVALDAKMIVDDSSLFRQKEIASLPPRWKMLEEREADLLKLSYVALGGDIGIISNGAGLTMSTMDLIKNEGGAPANFLDLGGGAQSEAFKRGVLFLLGNPRIKVLFINIFGGITRCDEVARGIVASCEESKQMKPLVVRLAGTNHLIGKQILEGAGIRVYDDPLEAARLAVSLAGDE</sequence>
<evidence type="ECO:0000256" key="3">
    <source>
        <dbReference type="ARBA" id="ARBA00022741"/>
    </source>
</evidence>
<evidence type="ECO:0000256" key="2">
    <source>
        <dbReference type="ARBA" id="ARBA00022723"/>
    </source>
</evidence>
<dbReference type="GO" id="GO:0006099">
    <property type="term" value="P:tricarboxylic acid cycle"/>
    <property type="evidence" value="ECO:0007669"/>
    <property type="project" value="InterPro"/>
</dbReference>
<evidence type="ECO:0000256" key="1">
    <source>
        <dbReference type="ARBA" id="ARBA00022598"/>
    </source>
</evidence>
<dbReference type="Pfam" id="PF08442">
    <property type="entry name" value="ATP-grasp_2"/>
    <property type="match status" value="1"/>
</dbReference>
<organism evidence="7">
    <name type="scientific">Candidatus Methanomethylicus mesodigestus</name>
    <dbReference type="NCBI Taxonomy" id="1867258"/>
    <lineage>
        <taxon>Archaea</taxon>
        <taxon>Thermoproteota</taxon>
        <taxon>Methanosuratincolia</taxon>
        <taxon>Candidatus Methanomethylicales</taxon>
        <taxon>Candidatus Methanomethylicaceae</taxon>
        <taxon>Candidatus Methanomethylicus</taxon>
    </lineage>
</organism>
<dbReference type="GO" id="GO:0006104">
    <property type="term" value="P:succinyl-CoA metabolic process"/>
    <property type="evidence" value="ECO:0007669"/>
    <property type="project" value="TreeGrafter"/>
</dbReference>
<dbReference type="NCBIfam" id="TIGR01016">
    <property type="entry name" value="sucCoAbeta"/>
    <property type="match status" value="1"/>
</dbReference>
<comment type="caution">
    <text evidence="7">The sequence shown here is derived from an EMBL/GenBank/DDBJ whole genome shotgun (WGS) entry which is preliminary data.</text>
</comment>
<dbReference type="GO" id="GO:0046872">
    <property type="term" value="F:metal ion binding"/>
    <property type="evidence" value="ECO:0007669"/>
    <property type="project" value="UniProtKB-KW"/>
</dbReference>
<evidence type="ECO:0000256" key="4">
    <source>
        <dbReference type="ARBA" id="ARBA00022842"/>
    </source>
</evidence>
<dbReference type="InterPro" id="IPR013815">
    <property type="entry name" value="ATP_grasp_subdomain_1"/>
</dbReference>
<name>A0A7C3F2H1_9CREN</name>
<dbReference type="EC" id="6.2.1.5" evidence="7"/>
<protein>
    <submittedName>
        <fullName evidence="7">ADP-forming succinate--CoA ligase subunit beta</fullName>
        <ecNumber evidence="7">6.2.1.5</ecNumber>
    </submittedName>
</protein>
<dbReference type="PANTHER" id="PTHR11815:SF10">
    <property type="entry name" value="SUCCINATE--COA LIGASE [GDP-FORMING] SUBUNIT BETA, MITOCHONDRIAL"/>
    <property type="match status" value="1"/>
</dbReference>
<dbReference type="SUPFAM" id="SSF56059">
    <property type="entry name" value="Glutathione synthetase ATP-binding domain-like"/>
    <property type="match status" value="1"/>
</dbReference>
<dbReference type="InterPro" id="IPR013650">
    <property type="entry name" value="ATP-grasp_succ-CoA_synth-type"/>
</dbReference>
<evidence type="ECO:0000259" key="6">
    <source>
        <dbReference type="PROSITE" id="PS50975"/>
    </source>
</evidence>
<keyword evidence="5" id="KW-0067">ATP-binding</keyword>
<feature type="domain" description="ATP-grasp" evidence="6">
    <location>
        <begin position="9"/>
        <end position="215"/>
    </location>
</feature>
<dbReference type="Pfam" id="PF00549">
    <property type="entry name" value="Ligase_CoA"/>
    <property type="match status" value="1"/>
</dbReference>
<dbReference type="InterPro" id="IPR017866">
    <property type="entry name" value="Succ-CoA_synthase_bsu_CS"/>
</dbReference>
<dbReference type="Gene3D" id="3.40.50.261">
    <property type="entry name" value="Succinyl-CoA synthetase domains"/>
    <property type="match status" value="1"/>
</dbReference>
<dbReference type="PIRSF" id="PIRSF001554">
    <property type="entry name" value="SucCS_beta"/>
    <property type="match status" value="1"/>
</dbReference>
<reference evidence="7" key="1">
    <citation type="journal article" date="2020" name="mSystems">
        <title>Genome- and Community-Level Interaction Insights into Carbon Utilization and Element Cycling Functions of Hydrothermarchaeota in Hydrothermal Sediment.</title>
        <authorList>
            <person name="Zhou Z."/>
            <person name="Liu Y."/>
            <person name="Xu W."/>
            <person name="Pan J."/>
            <person name="Luo Z.H."/>
            <person name="Li M."/>
        </authorList>
    </citation>
    <scope>NUCLEOTIDE SEQUENCE [LARGE SCALE GENOMIC DNA]</scope>
    <source>
        <strain evidence="7">SpSt-468</strain>
    </source>
</reference>
<evidence type="ECO:0000313" key="7">
    <source>
        <dbReference type="EMBL" id="HFK20908.1"/>
    </source>
</evidence>
<dbReference type="GO" id="GO:0005524">
    <property type="term" value="F:ATP binding"/>
    <property type="evidence" value="ECO:0007669"/>
    <property type="project" value="UniProtKB-UniRule"/>
</dbReference>
<dbReference type="PROSITE" id="PS01217">
    <property type="entry name" value="SUCCINYL_COA_LIG_3"/>
    <property type="match status" value="1"/>
</dbReference>
<keyword evidence="2" id="KW-0479">Metal-binding</keyword>
<dbReference type="PROSITE" id="PS50975">
    <property type="entry name" value="ATP_GRASP"/>
    <property type="match status" value="1"/>
</dbReference>
<proteinExistence type="predicted"/>
<dbReference type="InterPro" id="IPR005809">
    <property type="entry name" value="Succ_CoA_ligase-like_bsu"/>
</dbReference>
<dbReference type="PANTHER" id="PTHR11815">
    <property type="entry name" value="SUCCINYL-COA SYNTHETASE BETA CHAIN"/>
    <property type="match status" value="1"/>
</dbReference>
<accession>A0A7C3F2H1</accession>
<keyword evidence="3 5" id="KW-0547">Nucleotide-binding</keyword>
<dbReference type="SUPFAM" id="SSF52210">
    <property type="entry name" value="Succinyl-CoA synthetase domains"/>
    <property type="match status" value="1"/>
</dbReference>